<dbReference type="GO" id="GO:0006402">
    <property type="term" value="P:mRNA catabolic process"/>
    <property type="evidence" value="ECO:0007669"/>
    <property type="project" value="TreeGrafter"/>
</dbReference>
<dbReference type="PIRSF" id="PIRSF006156">
    <property type="entry name" value="YafQ"/>
    <property type="match status" value="1"/>
</dbReference>
<dbReference type="GO" id="GO:0004521">
    <property type="term" value="F:RNA endonuclease activity"/>
    <property type="evidence" value="ECO:0007669"/>
    <property type="project" value="TreeGrafter"/>
</dbReference>
<dbReference type="Pfam" id="PF15738">
    <property type="entry name" value="YafQ_toxin"/>
    <property type="match status" value="1"/>
</dbReference>
<proteinExistence type="predicted"/>
<dbReference type="InterPro" id="IPR035093">
    <property type="entry name" value="RelE/ParE_toxin_dom_sf"/>
</dbReference>
<dbReference type="InterPro" id="IPR004386">
    <property type="entry name" value="Toxin_YafQ-like"/>
</dbReference>
<keyword evidence="1" id="KW-1277">Toxin-antitoxin system</keyword>
<dbReference type="SUPFAM" id="SSF143011">
    <property type="entry name" value="RelE-like"/>
    <property type="match status" value="1"/>
</dbReference>
<dbReference type="Gene3D" id="3.30.2310.20">
    <property type="entry name" value="RelE-like"/>
    <property type="match status" value="1"/>
</dbReference>
<evidence type="ECO:0008006" key="5">
    <source>
        <dbReference type="Google" id="ProtNLM"/>
    </source>
</evidence>
<name>A0A1J4TA95_9BACT</name>
<accession>A0A1J4TA95</accession>
<dbReference type="PANTHER" id="PTHR40588:SF1">
    <property type="entry name" value="MRNA INTERFERASE TOXIN YAFQ"/>
    <property type="match status" value="1"/>
</dbReference>
<evidence type="ECO:0000256" key="2">
    <source>
        <dbReference type="PIRSR" id="PIRSR006156-1"/>
    </source>
</evidence>
<dbReference type="PANTHER" id="PTHR40588">
    <property type="entry name" value="MRNA INTERFERASE TOXIN YAFQ"/>
    <property type="match status" value="1"/>
</dbReference>
<feature type="active site" description="Proton donor" evidence="2">
    <location>
        <position position="86"/>
    </location>
</feature>
<dbReference type="NCBIfam" id="TIGR02385">
    <property type="entry name" value="RelE_StbE"/>
    <property type="match status" value="1"/>
</dbReference>
<sequence>MFLLKYSNHFKKDLKLYKYNRAVLIELEKVLDILVKGNKLPPKNINHRLAGEFKDCFECHLKPDILLIYKIEKSVITILLLRIGSHSELF</sequence>
<dbReference type="GO" id="GO:0006415">
    <property type="term" value="P:translational termination"/>
    <property type="evidence" value="ECO:0007669"/>
    <property type="project" value="TreeGrafter"/>
</dbReference>
<dbReference type="InterPro" id="IPR007712">
    <property type="entry name" value="RelE/ParE_toxin"/>
</dbReference>
<protein>
    <recommendedName>
        <fullName evidence="5">Addiction module toxin RelE</fullName>
    </recommendedName>
</protein>
<dbReference type="AlphaFoldDB" id="A0A1J4TA95"/>
<gene>
    <name evidence="3" type="ORF">AUJ35_02650</name>
</gene>
<dbReference type="Proteomes" id="UP000182860">
    <property type="component" value="Unassembled WGS sequence"/>
</dbReference>
<dbReference type="EMBL" id="MNUV01000049">
    <property type="protein sequence ID" value="OIO07143.1"/>
    <property type="molecule type" value="Genomic_DNA"/>
</dbReference>
<evidence type="ECO:0000313" key="4">
    <source>
        <dbReference type="Proteomes" id="UP000182860"/>
    </source>
</evidence>
<evidence type="ECO:0000256" key="1">
    <source>
        <dbReference type="ARBA" id="ARBA00022649"/>
    </source>
</evidence>
<comment type="caution">
    <text evidence="3">The sequence shown here is derived from an EMBL/GenBank/DDBJ whole genome shotgun (WGS) entry which is preliminary data.</text>
</comment>
<reference evidence="3 4" key="1">
    <citation type="journal article" date="2016" name="Environ. Microbiol.">
        <title>Genomic resolution of a cold subsurface aquifer community provides metabolic insights for novel microbes adapted to high CO concentrations.</title>
        <authorList>
            <person name="Probst A.J."/>
            <person name="Castelle C.J."/>
            <person name="Singh A."/>
            <person name="Brown C.T."/>
            <person name="Anantharaman K."/>
            <person name="Sharon I."/>
            <person name="Hug L.A."/>
            <person name="Burstein D."/>
            <person name="Emerson J.B."/>
            <person name="Thomas B.C."/>
            <person name="Banfield J.F."/>
        </authorList>
    </citation>
    <scope>NUCLEOTIDE SEQUENCE [LARGE SCALE GENOMIC DNA]</scope>
    <source>
        <strain evidence="3">CG1_02_41_21</strain>
    </source>
</reference>
<evidence type="ECO:0000313" key="3">
    <source>
        <dbReference type="EMBL" id="OIO07143.1"/>
    </source>
</evidence>
<organism evidence="3 4">
    <name type="scientific">Candidatus Falkowbacteria bacterium CG1_02_41_21</name>
    <dbReference type="NCBI Taxonomy" id="1805147"/>
    <lineage>
        <taxon>Bacteria</taxon>
        <taxon>Candidatus Falkowiibacteriota</taxon>
    </lineage>
</organism>